<keyword evidence="2" id="KW-1185">Reference proteome</keyword>
<evidence type="ECO:0000313" key="1">
    <source>
        <dbReference type="EMBL" id="MBB5709163.1"/>
    </source>
</evidence>
<evidence type="ECO:0000313" key="2">
    <source>
        <dbReference type="Proteomes" id="UP000527143"/>
    </source>
</evidence>
<protein>
    <submittedName>
        <fullName evidence="1">Uncharacterized protein</fullName>
    </submittedName>
</protein>
<organism evidence="1 2">
    <name type="scientific">Sphingomonas xinjiangensis</name>
    <dbReference type="NCBI Taxonomy" id="643568"/>
    <lineage>
        <taxon>Bacteria</taxon>
        <taxon>Pseudomonadati</taxon>
        <taxon>Pseudomonadota</taxon>
        <taxon>Alphaproteobacteria</taxon>
        <taxon>Sphingomonadales</taxon>
        <taxon>Sphingomonadaceae</taxon>
        <taxon>Sphingomonas</taxon>
    </lineage>
</organism>
<gene>
    <name evidence="1" type="ORF">FHT02_000369</name>
</gene>
<dbReference type="Proteomes" id="UP000527143">
    <property type="component" value="Unassembled WGS sequence"/>
</dbReference>
<name>A0A840YP84_9SPHN</name>
<comment type="caution">
    <text evidence="1">The sequence shown here is derived from an EMBL/GenBank/DDBJ whole genome shotgun (WGS) entry which is preliminary data.</text>
</comment>
<dbReference type="AlphaFoldDB" id="A0A840YP84"/>
<dbReference type="EMBL" id="JACIJF010000001">
    <property type="protein sequence ID" value="MBB5709163.1"/>
    <property type="molecule type" value="Genomic_DNA"/>
</dbReference>
<proteinExistence type="predicted"/>
<accession>A0A840YP84</accession>
<sequence>MCVPMEAASATPMVRDRALQFQVALCVLHIEN</sequence>
<reference evidence="1 2" key="1">
    <citation type="submission" date="2020-08" db="EMBL/GenBank/DDBJ databases">
        <title>Genomic Encyclopedia of Type Strains, Phase IV (KMG-IV): sequencing the most valuable type-strain genomes for metagenomic binning, comparative biology and taxonomic classification.</title>
        <authorList>
            <person name="Goeker M."/>
        </authorList>
    </citation>
    <scope>NUCLEOTIDE SEQUENCE [LARGE SCALE GENOMIC DNA]</scope>
    <source>
        <strain evidence="1 2">DSM 26736</strain>
    </source>
</reference>